<evidence type="ECO:0000256" key="16">
    <source>
        <dbReference type="ARBA" id="ARBA00023002"/>
    </source>
</evidence>
<evidence type="ECO:0000256" key="15">
    <source>
        <dbReference type="ARBA" id="ARBA00022857"/>
    </source>
</evidence>
<dbReference type="Pfam" id="PF14691">
    <property type="entry name" value="Fer4_20"/>
    <property type="match status" value="1"/>
</dbReference>
<keyword evidence="10" id="KW-0288">FMN</keyword>
<comment type="pathway">
    <text evidence="5">Pyrimidine metabolism; UMP biosynthesis via de novo pathway.</text>
</comment>
<dbReference type="Pfam" id="PF01180">
    <property type="entry name" value="DHO_dh"/>
    <property type="match status" value="1"/>
</dbReference>
<reference evidence="22" key="1">
    <citation type="journal article" date="2022" name="bioRxiv">
        <title>Genomics of Preaxostyla Flagellates Illuminates Evolutionary Transitions and the Path Towards Mitochondrial Loss.</title>
        <authorList>
            <person name="Novak L.V.F."/>
            <person name="Treitli S.C."/>
            <person name="Pyrih J."/>
            <person name="Halakuc P."/>
            <person name="Pipaliya S.V."/>
            <person name="Vacek V."/>
            <person name="Brzon O."/>
            <person name="Soukal P."/>
            <person name="Eme L."/>
            <person name="Dacks J.B."/>
            <person name="Karnkowska A."/>
            <person name="Elias M."/>
            <person name="Hampl V."/>
        </authorList>
    </citation>
    <scope>NUCLEOTIDE SEQUENCE</scope>
    <source>
        <strain evidence="22">RCP-MX</strain>
    </source>
</reference>
<keyword evidence="14" id="KW-0274">FAD</keyword>
<comment type="pathway">
    <text evidence="4">Amino-acid biosynthesis; beta-alanine biosynthesis.</text>
</comment>
<dbReference type="PROSITE" id="PS00198">
    <property type="entry name" value="4FE4S_FER_1"/>
    <property type="match status" value="1"/>
</dbReference>
<evidence type="ECO:0000256" key="4">
    <source>
        <dbReference type="ARBA" id="ARBA00004668"/>
    </source>
</evidence>
<dbReference type="InterPro" id="IPR009051">
    <property type="entry name" value="Helical_ferredxn"/>
</dbReference>
<dbReference type="PROSITE" id="PS00912">
    <property type="entry name" value="DHODEHASE_2"/>
    <property type="match status" value="1"/>
</dbReference>
<keyword evidence="18" id="KW-0411">Iron-sulfur</keyword>
<dbReference type="PRINTS" id="PR00419">
    <property type="entry name" value="ADXRDTASE"/>
</dbReference>
<dbReference type="InterPro" id="IPR005720">
    <property type="entry name" value="Dihydroorotate_DH_cat"/>
</dbReference>
<evidence type="ECO:0000259" key="21">
    <source>
        <dbReference type="PROSITE" id="PS51379"/>
    </source>
</evidence>
<dbReference type="Pfam" id="PF14697">
    <property type="entry name" value="Fer4_21"/>
    <property type="match status" value="1"/>
</dbReference>
<dbReference type="Gene3D" id="3.50.50.60">
    <property type="entry name" value="FAD/NAD(P)-binding domain"/>
    <property type="match status" value="2"/>
</dbReference>
<keyword evidence="13" id="KW-0547">Nucleotide-binding</keyword>
<evidence type="ECO:0000256" key="10">
    <source>
        <dbReference type="ARBA" id="ARBA00022643"/>
    </source>
</evidence>
<dbReference type="Gene3D" id="3.30.70.20">
    <property type="match status" value="1"/>
</dbReference>
<dbReference type="InterPro" id="IPR028261">
    <property type="entry name" value="DPD_II"/>
</dbReference>
<dbReference type="SUPFAM" id="SSF46548">
    <property type="entry name" value="alpha-helical ferredoxin"/>
    <property type="match status" value="1"/>
</dbReference>
<evidence type="ECO:0000256" key="17">
    <source>
        <dbReference type="ARBA" id="ARBA00023004"/>
    </source>
</evidence>
<keyword evidence="17" id="KW-0408">Iron</keyword>
<dbReference type="Pfam" id="PF07992">
    <property type="entry name" value="Pyr_redox_2"/>
    <property type="match status" value="1"/>
</dbReference>
<sequence>MSTPATAAATAAPASVEIKAPESLKKPPQCIRPCTVGRAECHYYNRTDEVSGVERDNDFRYPKKLPSKEDVIAEAQRCLKCQDPPCCRGCPSQVRVDQMMGHLSEGNWYAAAKVLFTHNPLGYTCGLLCPTNHACRGACTLNNSMLGAININTCQAATAEVFAHMNIPQIRNPAIPETANLNAKIAMVGCGPASMSCATYLARLGYKNITIMEKQPFAGGIPAIEIPQFRIPYQVTAFEVRMMQDLGVQIQYNQALGRDFTLQALKDQGFDAVFVGVGFPAANSIPVFKKAGPLSNVWNSKDFLSAVANATKPGMMPAATPLPRLDGHVLIVGAGDVASDVCLTAFRCGAKKVTMCFRRGHVDMRCNEDEAEGLRREKVEFISCGSPKSLRVVDGKVTALEVDVMNKELDGKYVVDHGQNRWIECDYIITALGSQIGADVFAPATIDQKTWSIACNKETMQCTGLDWCYTGGDCAGSAAIIEAVNDGKVAAWNMHRMLCQKFSIPTPPICMQVPPFMTPVDLVSTGIQVGPLRFVNPFGLASGPGTENAIMIKRAFKAGWGWAVTKTFQPDKDMLPNLTPRIVGVGRANEFQNIELNSERNMSYWLAEIPKIKKEYPDRVLIAAIHCKGTLDEWKDLATRIAATGVDGLQINMGCPNLGEHAARPFVRPWPATALLVLFFSIHPALLSVPIPLARPLISSPPTLQTDIVRETLAAITSVVHIPCMPKLGPHQGDVVALARAAREGGAWGISGINTIPGVYRVNPDASVWPSVGGVWAFGGVSGAQTKPFALHAVAAIKAALPDMPILACGGIQGPASALEFIHMGAGALQICSAEMQWGQGLVDTLQDGLRYHLYSQGREDLRSWNGQYPPQLRAARLPVKFGPFEAKQRAVRPAAPPATTTHPPPFPPNPHPSFPLCSLCSFDQAEIEECLHEAQPAHRAAEMVQRFTQTARPVATPVTLEHEVGRSLPQMRPFGDLDTAIKTISEVDMTRCVGCGRCQMACMDAGYACISFDRTTRQPKISPACKGCGLCVAVCPVHCISTVPAPAKKN</sequence>
<accession>A0ABQ8UP25</accession>
<evidence type="ECO:0000256" key="14">
    <source>
        <dbReference type="ARBA" id="ARBA00022827"/>
    </source>
</evidence>
<keyword evidence="12" id="KW-0677">Repeat</keyword>
<dbReference type="InterPro" id="IPR017900">
    <property type="entry name" value="4Fe4S_Fe_S_CS"/>
</dbReference>
<proteinExistence type="inferred from homology"/>
<keyword evidence="11" id="KW-0479">Metal-binding</keyword>
<evidence type="ECO:0000256" key="19">
    <source>
        <dbReference type="ARBA" id="ARBA00030119"/>
    </source>
</evidence>
<keyword evidence="9" id="KW-0285">Flavoprotein</keyword>
<evidence type="ECO:0000256" key="13">
    <source>
        <dbReference type="ARBA" id="ARBA00022741"/>
    </source>
</evidence>
<dbReference type="InterPro" id="IPR023753">
    <property type="entry name" value="FAD/NAD-binding_dom"/>
</dbReference>
<dbReference type="Gene3D" id="1.10.1060.10">
    <property type="entry name" value="Alpha-helical ferredoxin"/>
    <property type="match status" value="1"/>
</dbReference>
<evidence type="ECO:0000256" key="8">
    <source>
        <dbReference type="ARBA" id="ARBA00022485"/>
    </source>
</evidence>
<comment type="caution">
    <text evidence="22">The sequence shown here is derived from an EMBL/GenBank/DDBJ whole genome shotgun (WGS) entry which is preliminary data.</text>
</comment>
<dbReference type="InterPro" id="IPR001295">
    <property type="entry name" value="Dihydroorotate_DH_CS"/>
</dbReference>
<comment type="cofactor">
    <cofactor evidence="2">
        <name>[4Fe-4S] cluster</name>
        <dbReference type="ChEBI" id="CHEBI:49883"/>
    </cofactor>
</comment>
<evidence type="ECO:0000256" key="6">
    <source>
        <dbReference type="ARBA" id="ARBA00010804"/>
    </source>
</evidence>
<dbReference type="Gene3D" id="3.20.20.70">
    <property type="entry name" value="Aldolase class I"/>
    <property type="match status" value="1"/>
</dbReference>
<evidence type="ECO:0000256" key="20">
    <source>
        <dbReference type="ARBA" id="ARBA00032722"/>
    </source>
</evidence>
<protein>
    <recommendedName>
        <fullName evidence="7">dihydropyrimidine dehydrogenase (NADP(+))</fullName>
        <ecNumber evidence="7">1.3.1.2</ecNumber>
    </recommendedName>
    <alternativeName>
        <fullName evidence="20">Dihydrothymine dehydrogenase</fullName>
    </alternativeName>
    <alternativeName>
        <fullName evidence="19">Dihydrouracil dehydrogenase</fullName>
    </alternativeName>
</protein>
<comment type="cofactor">
    <cofactor evidence="3">
        <name>FAD</name>
        <dbReference type="ChEBI" id="CHEBI:57692"/>
    </cofactor>
</comment>
<feature type="domain" description="4Fe-4S ferredoxin-type" evidence="21">
    <location>
        <begin position="1018"/>
        <end position="1046"/>
    </location>
</feature>
<evidence type="ECO:0000256" key="18">
    <source>
        <dbReference type="ARBA" id="ARBA00023014"/>
    </source>
</evidence>
<dbReference type="Proteomes" id="UP001141327">
    <property type="component" value="Unassembled WGS sequence"/>
</dbReference>
<evidence type="ECO:0000256" key="7">
    <source>
        <dbReference type="ARBA" id="ARBA00013004"/>
    </source>
</evidence>
<evidence type="ECO:0000256" key="11">
    <source>
        <dbReference type="ARBA" id="ARBA00022723"/>
    </source>
</evidence>
<dbReference type="InterPro" id="IPR013785">
    <property type="entry name" value="Aldolase_TIM"/>
</dbReference>
<dbReference type="InterPro" id="IPR017896">
    <property type="entry name" value="4Fe4S_Fe-S-bd"/>
</dbReference>
<evidence type="ECO:0000256" key="1">
    <source>
        <dbReference type="ARBA" id="ARBA00001917"/>
    </source>
</evidence>
<feature type="domain" description="4Fe-4S ferredoxin-type" evidence="21">
    <location>
        <begin position="984"/>
        <end position="1016"/>
    </location>
</feature>
<evidence type="ECO:0000256" key="3">
    <source>
        <dbReference type="ARBA" id="ARBA00001974"/>
    </source>
</evidence>
<dbReference type="SUPFAM" id="SSF51971">
    <property type="entry name" value="Nucleotide-binding domain"/>
    <property type="match status" value="1"/>
</dbReference>
<evidence type="ECO:0000256" key="5">
    <source>
        <dbReference type="ARBA" id="ARBA00004725"/>
    </source>
</evidence>
<evidence type="ECO:0000256" key="9">
    <source>
        <dbReference type="ARBA" id="ARBA00022630"/>
    </source>
</evidence>
<evidence type="ECO:0000256" key="12">
    <source>
        <dbReference type="ARBA" id="ARBA00022737"/>
    </source>
</evidence>
<dbReference type="PANTHER" id="PTHR43073">
    <property type="entry name" value="DIHYDROPYRIMIDINE DEHYDROGENASE [NADP(+)]"/>
    <property type="match status" value="1"/>
</dbReference>
<dbReference type="SUPFAM" id="SSF54862">
    <property type="entry name" value="4Fe-4S ferredoxins"/>
    <property type="match status" value="1"/>
</dbReference>
<dbReference type="PROSITE" id="PS51379">
    <property type="entry name" value="4FE4S_FER_2"/>
    <property type="match status" value="2"/>
</dbReference>
<keyword evidence="23" id="KW-1185">Reference proteome</keyword>
<evidence type="ECO:0000313" key="22">
    <source>
        <dbReference type="EMBL" id="KAJ4460934.1"/>
    </source>
</evidence>
<comment type="cofactor">
    <cofactor evidence="1">
        <name>FMN</name>
        <dbReference type="ChEBI" id="CHEBI:58210"/>
    </cofactor>
</comment>
<keyword evidence="15" id="KW-0521">NADP</keyword>
<dbReference type="InterPro" id="IPR036188">
    <property type="entry name" value="FAD/NAD-bd_sf"/>
</dbReference>
<organism evidence="22 23">
    <name type="scientific">Paratrimastix pyriformis</name>
    <dbReference type="NCBI Taxonomy" id="342808"/>
    <lineage>
        <taxon>Eukaryota</taxon>
        <taxon>Metamonada</taxon>
        <taxon>Preaxostyla</taxon>
        <taxon>Paratrimastigidae</taxon>
        <taxon>Paratrimastix</taxon>
    </lineage>
</organism>
<dbReference type="SUPFAM" id="SSF51395">
    <property type="entry name" value="FMN-linked oxidoreductases"/>
    <property type="match status" value="1"/>
</dbReference>
<comment type="similarity">
    <text evidence="6">Belongs to the dihydropyrimidine dehydrogenase family.</text>
</comment>
<name>A0ABQ8UP25_9EUKA</name>
<gene>
    <name evidence="22" type="ORF">PAPYR_2780</name>
</gene>
<keyword evidence="8" id="KW-0004">4Fe-4S</keyword>
<dbReference type="EMBL" id="JAPMOS010000010">
    <property type="protein sequence ID" value="KAJ4460934.1"/>
    <property type="molecule type" value="Genomic_DNA"/>
</dbReference>
<dbReference type="EC" id="1.3.1.2" evidence="7"/>
<evidence type="ECO:0000313" key="23">
    <source>
        <dbReference type="Proteomes" id="UP001141327"/>
    </source>
</evidence>
<keyword evidence="16" id="KW-0560">Oxidoreductase</keyword>
<dbReference type="PANTHER" id="PTHR43073:SF2">
    <property type="entry name" value="DIHYDROPYRIMIDINE DEHYDROGENASE [NADP(+)]"/>
    <property type="match status" value="1"/>
</dbReference>
<evidence type="ECO:0000256" key="2">
    <source>
        <dbReference type="ARBA" id="ARBA00001966"/>
    </source>
</evidence>